<evidence type="ECO:0000313" key="2">
    <source>
        <dbReference type="Proteomes" id="UP000662939"/>
    </source>
</evidence>
<protein>
    <submittedName>
        <fullName evidence="1">YbjN domain-containing protein</fullName>
    </submittedName>
</protein>
<dbReference type="InterPro" id="IPR019660">
    <property type="entry name" value="Put_sensory_transdc_reg_YbjN"/>
</dbReference>
<dbReference type="AlphaFoldDB" id="A0A895XKU5"/>
<sequence>MNTEHRNTRALADQLDVILRSMDVDYTKNDAGLLFTVSIPGERRKTIDVTLVVEDHALKVLSFVARCPEERHQQVWEELLRRNFELFSVAFTIDDRDHDIYLVGRVSHSSVNEHDIDRLLGVVHQATDGVFNRILELGFESSIRQEWRWRLDRGESTVNLQAFEQFKPRD</sequence>
<dbReference type="Proteomes" id="UP000662939">
    <property type="component" value="Chromosome"/>
</dbReference>
<organism evidence="1 2">
    <name type="scientific">Natronoglycomyces albus</name>
    <dbReference type="NCBI Taxonomy" id="2811108"/>
    <lineage>
        <taxon>Bacteria</taxon>
        <taxon>Bacillati</taxon>
        <taxon>Actinomycetota</taxon>
        <taxon>Actinomycetes</taxon>
        <taxon>Glycomycetales</taxon>
        <taxon>Glycomycetaceae</taxon>
        <taxon>Natronoglycomyces</taxon>
    </lineage>
</organism>
<dbReference type="Gene3D" id="3.30.1460.10">
    <property type="match status" value="1"/>
</dbReference>
<dbReference type="SUPFAM" id="SSF69635">
    <property type="entry name" value="Type III secretory system chaperone-like"/>
    <property type="match status" value="1"/>
</dbReference>
<reference evidence="1" key="1">
    <citation type="submission" date="2021-02" db="EMBL/GenBank/DDBJ databases">
        <title>Natronoglycomyces albus gen. nov., sp. nov, a haloalkaliphilic actinobacterium from a soda solonchak soil.</title>
        <authorList>
            <person name="Sorokin D.Y."/>
            <person name="Khijniak T.V."/>
            <person name="Zakharycheva A.P."/>
            <person name="Boueva O.V."/>
            <person name="Ariskina E.V."/>
            <person name="Hahnke R.L."/>
            <person name="Bunk B."/>
            <person name="Sproer C."/>
            <person name="Schumann P."/>
            <person name="Evtushenko L.I."/>
            <person name="Kublanov I.V."/>
        </authorList>
    </citation>
    <scope>NUCLEOTIDE SEQUENCE</scope>
    <source>
        <strain evidence="1">DSM 106290</strain>
    </source>
</reference>
<dbReference type="RefSeq" id="WP_213171699.1">
    <property type="nucleotide sequence ID" value="NZ_CP070496.1"/>
</dbReference>
<dbReference type="EMBL" id="CP070496">
    <property type="protein sequence ID" value="QSB05687.1"/>
    <property type="molecule type" value="Genomic_DNA"/>
</dbReference>
<name>A0A895XKU5_9ACTN</name>
<keyword evidence="2" id="KW-1185">Reference proteome</keyword>
<dbReference type="Pfam" id="PF10722">
    <property type="entry name" value="YbjN"/>
    <property type="match status" value="1"/>
</dbReference>
<dbReference type="KEGG" id="nav:JQS30_01805"/>
<gene>
    <name evidence="1" type="ORF">JQS30_01805</name>
</gene>
<proteinExistence type="predicted"/>
<evidence type="ECO:0000313" key="1">
    <source>
        <dbReference type="EMBL" id="QSB05687.1"/>
    </source>
</evidence>
<accession>A0A895XKU5</accession>